<sequence>MPEMMTSSAPSPQLVEEKALFPIMRPLSSFLPRLAFAIGLSALSVAALPHRAQAQSANEAEAEQDAMDAQKQAEARKDARRAAPPSALPGADSDNGDNSHARMDVNPTAALFDAINRGSLLGAKEALSRGADINARNILDQTPLDLAIDLGRNDIMFQLLSLRTYNPDGRLVTNVEHEDASGGHISINGRAALTAKAPPVVEDRGHPIPSVGFLGFNGPASQRQGNHPVHTGRAVVHRAAHRRSAHQPAQP</sequence>
<accession>A0ABT3WC85</accession>
<reference evidence="2" key="1">
    <citation type="submission" date="2022-07" db="EMBL/GenBank/DDBJ databases">
        <title>Bombella genomes.</title>
        <authorList>
            <person name="Harer L."/>
            <person name="Styblova S."/>
            <person name="Ehrmann M."/>
        </authorList>
    </citation>
    <scope>NUCLEOTIDE SEQUENCE</scope>
    <source>
        <strain evidence="2">TMW 2.2559</strain>
    </source>
</reference>
<comment type="caution">
    <text evidence="2">The sequence shown here is derived from an EMBL/GenBank/DDBJ whole genome shotgun (WGS) entry which is preliminary data.</text>
</comment>
<proteinExistence type="predicted"/>
<feature type="compositionally biased region" description="Basic and acidic residues" evidence="1">
    <location>
        <begin position="71"/>
        <end position="81"/>
    </location>
</feature>
<feature type="region of interest" description="Disordered" evidence="1">
    <location>
        <begin position="56"/>
        <end position="103"/>
    </location>
</feature>
<organism evidence="2 3">
    <name type="scientific">Bombella dulcis</name>
    <dbReference type="NCBI Taxonomy" id="2967339"/>
    <lineage>
        <taxon>Bacteria</taxon>
        <taxon>Pseudomonadati</taxon>
        <taxon>Pseudomonadota</taxon>
        <taxon>Alphaproteobacteria</taxon>
        <taxon>Acetobacterales</taxon>
        <taxon>Acetobacteraceae</taxon>
        <taxon>Bombella</taxon>
    </lineage>
</organism>
<dbReference type="EMBL" id="JANIDV010000004">
    <property type="protein sequence ID" value="MCX5616702.1"/>
    <property type="molecule type" value="Genomic_DNA"/>
</dbReference>
<name>A0ABT3WC85_9PROT</name>
<dbReference type="Gene3D" id="1.25.40.20">
    <property type="entry name" value="Ankyrin repeat-containing domain"/>
    <property type="match status" value="1"/>
</dbReference>
<evidence type="ECO:0000313" key="2">
    <source>
        <dbReference type="EMBL" id="MCX5616702.1"/>
    </source>
</evidence>
<dbReference type="InterPro" id="IPR036770">
    <property type="entry name" value="Ankyrin_rpt-contain_sf"/>
</dbReference>
<evidence type="ECO:0000256" key="1">
    <source>
        <dbReference type="SAM" id="MobiDB-lite"/>
    </source>
</evidence>
<dbReference type="Proteomes" id="UP001165633">
    <property type="component" value="Unassembled WGS sequence"/>
</dbReference>
<evidence type="ECO:0000313" key="3">
    <source>
        <dbReference type="Proteomes" id="UP001165633"/>
    </source>
</evidence>
<dbReference type="SUPFAM" id="SSF48403">
    <property type="entry name" value="Ankyrin repeat"/>
    <property type="match status" value="1"/>
</dbReference>
<gene>
    <name evidence="2" type="ORF">NQF87_06925</name>
</gene>
<protein>
    <submittedName>
        <fullName evidence="2">Ankyrin repeat domain-containing protein</fullName>
    </submittedName>
</protein>
<dbReference type="RefSeq" id="WP_266127695.1">
    <property type="nucleotide sequence ID" value="NZ_JANIDV010000004.1"/>
</dbReference>
<keyword evidence="3" id="KW-1185">Reference proteome</keyword>